<dbReference type="EMBL" id="RJVU01010503">
    <property type="protein sequence ID" value="ROL53410.1"/>
    <property type="molecule type" value="Genomic_DNA"/>
</dbReference>
<accession>A0A3N0Z4J8</accession>
<sequence>MPEDTHNLSFDNARTVLEGAVCANCEYFPMKTLHSRLALFLREGAAPGGSGPARAKAEQQLHSWGSKMKLAAEFERGVTVSQPPAAGGDELLDGNDVLSLTSSDPGASVLLAVSPREQEMAVEEEAKIEKAWKSPYSARIHPHQRGNFDDVEGLRQHRYVSMPPVDETFVNYLVTGRALTLKAPVYGVNIMPHRYAKK</sequence>
<evidence type="ECO:0000313" key="2">
    <source>
        <dbReference type="Proteomes" id="UP000281406"/>
    </source>
</evidence>
<dbReference type="Proteomes" id="UP000281406">
    <property type="component" value="Unassembled WGS sequence"/>
</dbReference>
<organism evidence="1 2">
    <name type="scientific">Anabarilius grahami</name>
    <name type="common">Kanglang fish</name>
    <name type="synonym">Barilius grahami</name>
    <dbReference type="NCBI Taxonomy" id="495550"/>
    <lineage>
        <taxon>Eukaryota</taxon>
        <taxon>Metazoa</taxon>
        <taxon>Chordata</taxon>
        <taxon>Craniata</taxon>
        <taxon>Vertebrata</taxon>
        <taxon>Euteleostomi</taxon>
        <taxon>Actinopterygii</taxon>
        <taxon>Neopterygii</taxon>
        <taxon>Teleostei</taxon>
        <taxon>Ostariophysi</taxon>
        <taxon>Cypriniformes</taxon>
        <taxon>Xenocyprididae</taxon>
        <taxon>Xenocypridinae</taxon>
        <taxon>Xenocypridinae incertae sedis</taxon>
        <taxon>Anabarilius</taxon>
    </lineage>
</organism>
<keyword evidence="2" id="KW-1185">Reference proteome</keyword>
<comment type="caution">
    <text evidence="1">The sequence shown here is derived from an EMBL/GenBank/DDBJ whole genome shotgun (WGS) entry which is preliminary data.</text>
</comment>
<reference evidence="1 2" key="1">
    <citation type="submission" date="2018-10" db="EMBL/GenBank/DDBJ databases">
        <title>Genome assembly for a Yunnan-Guizhou Plateau 3E fish, Anabarilius grahami (Regan), and its evolutionary and genetic applications.</title>
        <authorList>
            <person name="Jiang W."/>
        </authorList>
    </citation>
    <scope>NUCLEOTIDE SEQUENCE [LARGE SCALE GENOMIC DNA]</scope>
    <source>
        <strain evidence="1">AG-KIZ</strain>
        <tissue evidence="1">Muscle</tissue>
    </source>
</reference>
<evidence type="ECO:0000313" key="1">
    <source>
        <dbReference type="EMBL" id="ROL53410.1"/>
    </source>
</evidence>
<proteinExistence type="predicted"/>
<name>A0A3N0Z4J8_ANAGA</name>
<dbReference type="AlphaFoldDB" id="A0A3N0Z4J8"/>
<protein>
    <submittedName>
        <fullName evidence="1">Uncharacterized protein</fullName>
    </submittedName>
</protein>
<gene>
    <name evidence="1" type="ORF">DPX16_7010</name>
</gene>